<dbReference type="RefSeq" id="WP_135011977.1">
    <property type="nucleotide sequence ID" value="NZ_JADGLK010000012.1"/>
</dbReference>
<gene>
    <name evidence="1" type="ORF">E4U03_04715</name>
</gene>
<accession>A0A4Y9F629</accession>
<evidence type="ECO:0000313" key="1">
    <source>
        <dbReference type="EMBL" id="TFU22922.1"/>
    </source>
</evidence>
<sequence length="93" mass="10773">MKNENTIATAEYMARFNGEEPNHEWWVRYAREAVEAEAHNLADDLLNEDNEFDVRAGADRIMTIARLYHATSEHPQQVVKDLEANNLKAYIPE</sequence>
<proteinExistence type="predicted"/>
<name>A0A4Y9F629_9MICC</name>
<protein>
    <submittedName>
        <fullName evidence="1">Uncharacterized protein</fullName>
    </submittedName>
</protein>
<reference evidence="1 2" key="1">
    <citation type="submission" date="2019-03" db="EMBL/GenBank/DDBJ databases">
        <title>Diversity of the mouse oral microbiome.</title>
        <authorList>
            <person name="Joseph S."/>
            <person name="Aduse-Opoku J."/>
            <person name="Curtis M."/>
            <person name="Wade W."/>
            <person name="Hashim A."/>
        </authorList>
    </citation>
    <scope>NUCLEOTIDE SEQUENCE [LARGE SCALE GENOMIC DNA]</scope>
    <source>
        <strain evidence="2">irhom_31</strain>
    </source>
</reference>
<dbReference type="AlphaFoldDB" id="A0A4Y9F629"/>
<organism evidence="1 2">
    <name type="scientific">Rothia nasimurium</name>
    <dbReference type="NCBI Taxonomy" id="85336"/>
    <lineage>
        <taxon>Bacteria</taxon>
        <taxon>Bacillati</taxon>
        <taxon>Actinomycetota</taxon>
        <taxon>Actinomycetes</taxon>
        <taxon>Micrococcales</taxon>
        <taxon>Micrococcaceae</taxon>
        <taxon>Rothia</taxon>
    </lineage>
</organism>
<dbReference type="Proteomes" id="UP000297951">
    <property type="component" value="Unassembled WGS sequence"/>
</dbReference>
<comment type="caution">
    <text evidence="1">The sequence shown here is derived from an EMBL/GenBank/DDBJ whole genome shotgun (WGS) entry which is preliminary data.</text>
</comment>
<dbReference type="EMBL" id="SPQC01000012">
    <property type="protein sequence ID" value="TFU22922.1"/>
    <property type="molecule type" value="Genomic_DNA"/>
</dbReference>
<evidence type="ECO:0000313" key="2">
    <source>
        <dbReference type="Proteomes" id="UP000297951"/>
    </source>
</evidence>